<evidence type="ECO:0000256" key="5">
    <source>
        <dbReference type="ARBA" id="ARBA00022475"/>
    </source>
</evidence>
<dbReference type="Proteomes" id="UP000286501">
    <property type="component" value="Unassembled WGS sequence"/>
</dbReference>
<feature type="transmembrane region" description="Helical" evidence="13">
    <location>
        <begin position="540"/>
        <end position="557"/>
    </location>
</feature>
<evidence type="ECO:0000256" key="10">
    <source>
        <dbReference type="ARBA" id="ARBA00023186"/>
    </source>
</evidence>
<dbReference type="HAMAP" id="MF_01810">
    <property type="entry name" value="YidC_type1"/>
    <property type="match status" value="1"/>
</dbReference>
<evidence type="ECO:0000256" key="13">
    <source>
        <dbReference type="HAMAP-Rule" id="MF_01810"/>
    </source>
</evidence>
<dbReference type="GO" id="GO:0015031">
    <property type="term" value="P:protein transport"/>
    <property type="evidence" value="ECO:0007669"/>
    <property type="project" value="UniProtKB-KW"/>
</dbReference>
<dbReference type="NCBIfam" id="TIGR03593">
    <property type="entry name" value="yidC_nterm"/>
    <property type="match status" value="1"/>
</dbReference>
<evidence type="ECO:0000256" key="9">
    <source>
        <dbReference type="ARBA" id="ARBA00023136"/>
    </source>
</evidence>
<evidence type="ECO:0000256" key="7">
    <source>
        <dbReference type="ARBA" id="ARBA00022927"/>
    </source>
</evidence>
<dbReference type="PANTHER" id="PTHR12428">
    <property type="entry name" value="OXA1"/>
    <property type="match status" value="1"/>
</dbReference>
<comment type="similarity">
    <text evidence="2 13">Belongs to the OXA1/ALB3/YidC family. Type 1 subfamily.</text>
</comment>
<dbReference type="InterPro" id="IPR028053">
    <property type="entry name" value="Membr_insert_YidC_N"/>
</dbReference>
<dbReference type="PANTHER" id="PTHR12428:SF65">
    <property type="entry name" value="CYTOCHROME C OXIDASE ASSEMBLY PROTEIN COX18, MITOCHONDRIAL"/>
    <property type="match status" value="1"/>
</dbReference>
<evidence type="ECO:0000256" key="4">
    <source>
        <dbReference type="ARBA" id="ARBA00022448"/>
    </source>
</evidence>
<evidence type="ECO:0000256" key="1">
    <source>
        <dbReference type="ARBA" id="ARBA00004429"/>
    </source>
</evidence>
<comment type="caution">
    <text evidence="17">The sequence shown here is derived from an EMBL/GenBank/DDBJ whole genome shotgun (WGS) entry which is preliminary data.</text>
</comment>
<evidence type="ECO:0000256" key="12">
    <source>
        <dbReference type="ARBA" id="ARBA00033342"/>
    </source>
</evidence>
<dbReference type="GO" id="GO:0051205">
    <property type="term" value="P:protein insertion into membrane"/>
    <property type="evidence" value="ECO:0007669"/>
    <property type="project" value="TreeGrafter"/>
</dbReference>
<dbReference type="AlphaFoldDB" id="A0A3R6EQ51"/>
<feature type="region of interest" description="Disordered" evidence="14">
    <location>
        <begin position="621"/>
        <end position="645"/>
    </location>
</feature>
<accession>A0A3R6EQ51</accession>
<dbReference type="NCBIfam" id="NF002356">
    <property type="entry name" value="PRK01318.2-3"/>
    <property type="match status" value="1"/>
</dbReference>
<comment type="subunit">
    <text evidence="13">Interacts with the Sec translocase complex via SecD. Specifically interacts with transmembrane segments of nascent integral membrane proteins during membrane integration.</text>
</comment>
<dbReference type="EMBL" id="QRIN01000001">
    <property type="protein sequence ID" value="RHG69701.1"/>
    <property type="molecule type" value="Genomic_DNA"/>
</dbReference>
<dbReference type="CDD" id="cd19961">
    <property type="entry name" value="EcYidC-like_peri"/>
    <property type="match status" value="1"/>
</dbReference>
<keyword evidence="4 13" id="KW-0813">Transport</keyword>
<keyword evidence="9 13" id="KW-0472">Membrane</keyword>
<keyword evidence="7 13" id="KW-0653">Protein transport</keyword>
<sequence>MNKNNIIGFLLIAVVLIGFSWYNQPSAEEQRAAFVQDSIAKAKHAEMEKASKAAAAKRQTNAKAKVEADSTALFYSALKGQAKKIVLKNEKVELTLNTKGATVEKAVIKGYVGHNLQVKDGSADAKDVTLFDGNDQSLKFMLEAKEANIITSDLYFTPSNVTDKSVTMTAVAGEGKTLTLTYTLGDDYMLHMSLQANGMAGLFSPNYNKMDVDWSDKARQQERGFMFENRYTTLTYHNVEGGTDHLNEGSEKIDEKIEESIDWVSFKNQFFSAIIVAKDNFEKDAFMTSIPQEKGSGYLKQFQAKMKTAFDPTGKKASEFEFYFGPNDFQILKNTEKESTFGKDLEFQKLVYLGWPIIRWINRFFTLYVFDWLSNVFPMGIVLILITLLLKLITYPMVKKSYMSSAKMRVLKPKLEAATAQYNKPEDQMQKQQAMMAEYAKYGVSPLSGCLPMLIQMPVWVAMFNFVPNAIQLRGEKFLWMNDLSTFDPIIEWNTNIWLIGDHLSLTCILFCVANLLYSWMTMRQQRDQMVGQQAEQMKMMQWMMYLMPLMFFFMFNDYSAGLNFYYFISLFFSAAIMWTLRKTTDDEKLLAILEKRYQENKNNPKKASGLMARMQALQEMQRKQQEEMMRKQAELNEKKNNLGK</sequence>
<gene>
    <name evidence="13" type="primary">yidC</name>
    <name evidence="17" type="ORF">DW250_00290</name>
</gene>
<keyword evidence="5 13" id="KW-1003">Cell membrane</keyword>
<feature type="transmembrane region" description="Helical" evidence="13">
    <location>
        <begin position="439"/>
        <end position="463"/>
    </location>
</feature>
<evidence type="ECO:0000256" key="14">
    <source>
        <dbReference type="SAM" id="MobiDB-lite"/>
    </source>
</evidence>
<protein>
    <recommendedName>
        <fullName evidence="3 13">Membrane protein insertase YidC</fullName>
    </recommendedName>
    <alternativeName>
        <fullName evidence="12 13">Foldase YidC</fullName>
    </alternativeName>
    <alternativeName>
        <fullName evidence="11 13">Membrane integrase YidC</fullName>
    </alternativeName>
    <alternativeName>
        <fullName evidence="13">Membrane protein YidC</fullName>
    </alternativeName>
</protein>
<evidence type="ECO:0000256" key="3">
    <source>
        <dbReference type="ARBA" id="ARBA00015325"/>
    </source>
</evidence>
<feature type="domain" description="Membrane insertase YidC N-terminal" evidence="16">
    <location>
        <begin position="85"/>
        <end position="365"/>
    </location>
</feature>
<evidence type="ECO:0000256" key="2">
    <source>
        <dbReference type="ARBA" id="ARBA00010527"/>
    </source>
</evidence>
<dbReference type="InterPro" id="IPR047196">
    <property type="entry name" value="YidC_ALB_C"/>
</dbReference>
<evidence type="ECO:0000256" key="6">
    <source>
        <dbReference type="ARBA" id="ARBA00022692"/>
    </source>
</evidence>
<name>A0A3R6EQ51_9BACT</name>
<comment type="function">
    <text evidence="13">Required for the insertion and/or proper folding and/or complex formation of integral membrane proteins into the membrane. Involved in integration of membrane proteins that insert both dependently and independently of the Sec translocase complex, as well as at least some lipoproteins. Aids folding of multispanning membrane proteins.</text>
</comment>
<reference evidence="17 18" key="1">
    <citation type="submission" date="2018-08" db="EMBL/GenBank/DDBJ databases">
        <title>A genome reference for cultivated species of the human gut microbiota.</title>
        <authorList>
            <person name="Zou Y."/>
            <person name="Xue W."/>
            <person name="Luo G."/>
        </authorList>
    </citation>
    <scope>NUCLEOTIDE SEQUENCE [LARGE SCALE GENOMIC DNA]</scope>
    <source>
        <strain evidence="17 18">AM22-1</strain>
    </source>
</reference>
<dbReference type="Pfam" id="PF14849">
    <property type="entry name" value="YidC_periplas"/>
    <property type="match status" value="1"/>
</dbReference>
<feature type="domain" description="Membrane insertase YidC/Oxa/ALB C-terminal" evidence="15">
    <location>
        <begin position="380"/>
        <end position="582"/>
    </location>
</feature>
<proteinExistence type="inferred from homology"/>
<evidence type="ECO:0000259" key="16">
    <source>
        <dbReference type="Pfam" id="PF14849"/>
    </source>
</evidence>
<feature type="transmembrane region" description="Helical" evidence="13">
    <location>
        <begin position="563"/>
        <end position="581"/>
    </location>
</feature>
<dbReference type="InterPro" id="IPR001708">
    <property type="entry name" value="YidC/ALB3/OXA1/COX18"/>
</dbReference>
<dbReference type="InterPro" id="IPR019998">
    <property type="entry name" value="Membr_insert_YidC"/>
</dbReference>
<keyword evidence="8 13" id="KW-1133">Transmembrane helix</keyword>
<keyword evidence="6 13" id="KW-0812">Transmembrane</keyword>
<feature type="transmembrane region" description="Helical" evidence="13">
    <location>
        <begin position="497"/>
        <end position="520"/>
    </location>
</feature>
<feature type="transmembrane region" description="Helical" evidence="13">
    <location>
        <begin position="6"/>
        <end position="22"/>
    </location>
</feature>
<evidence type="ECO:0000313" key="17">
    <source>
        <dbReference type="EMBL" id="RHG69701.1"/>
    </source>
</evidence>
<feature type="transmembrane region" description="Helical" evidence="13">
    <location>
        <begin position="376"/>
        <end position="398"/>
    </location>
</feature>
<dbReference type="Pfam" id="PF02096">
    <property type="entry name" value="60KD_IMP"/>
    <property type="match status" value="1"/>
</dbReference>
<keyword evidence="10 13" id="KW-0143">Chaperone</keyword>
<comment type="subcellular location">
    <subcellularLocation>
        <location evidence="1">Cell inner membrane</location>
        <topology evidence="1">Multi-pass membrane protein</topology>
    </subcellularLocation>
    <subcellularLocation>
        <location evidence="13">Cell membrane</location>
        <topology evidence="13">Multi-pass membrane protein</topology>
    </subcellularLocation>
</comment>
<dbReference type="CDD" id="cd20070">
    <property type="entry name" value="5TM_YidC_Alb3"/>
    <property type="match status" value="1"/>
</dbReference>
<dbReference type="RefSeq" id="WP_118199979.1">
    <property type="nucleotide sequence ID" value="NZ_QRIE01000001.1"/>
</dbReference>
<dbReference type="Gene3D" id="2.70.98.90">
    <property type="match status" value="1"/>
</dbReference>
<evidence type="ECO:0000256" key="8">
    <source>
        <dbReference type="ARBA" id="ARBA00022989"/>
    </source>
</evidence>
<evidence type="ECO:0000259" key="15">
    <source>
        <dbReference type="Pfam" id="PF02096"/>
    </source>
</evidence>
<dbReference type="InterPro" id="IPR038221">
    <property type="entry name" value="YidC_periplasmic_sf"/>
</dbReference>
<evidence type="ECO:0000313" key="18">
    <source>
        <dbReference type="Proteomes" id="UP000286501"/>
    </source>
</evidence>
<dbReference type="GO" id="GO:0005886">
    <property type="term" value="C:plasma membrane"/>
    <property type="evidence" value="ECO:0007669"/>
    <property type="project" value="UniProtKB-SubCell"/>
</dbReference>
<dbReference type="InterPro" id="IPR028055">
    <property type="entry name" value="YidC/Oxa/ALB_C"/>
</dbReference>
<evidence type="ECO:0000256" key="11">
    <source>
        <dbReference type="ARBA" id="ARBA00033245"/>
    </source>
</evidence>
<dbReference type="NCBIfam" id="TIGR03592">
    <property type="entry name" value="yidC_oxa1_cterm"/>
    <property type="match status" value="1"/>
</dbReference>
<dbReference type="PRINTS" id="PR00701">
    <property type="entry name" value="60KDINNERMP"/>
</dbReference>
<organism evidence="17 18">
    <name type="scientific">Segatella copri</name>
    <dbReference type="NCBI Taxonomy" id="165179"/>
    <lineage>
        <taxon>Bacteria</taxon>
        <taxon>Pseudomonadati</taxon>
        <taxon>Bacteroidota</taxon>
        <taxon>Bacteroidia</taxon>
        <taxon>Bacteroidales</taxon>
        <taxon>Prevotellaceae</taxon>
        <taxon>Segatella</taxon>
    </lineage>
</organism>
<dbReference type="GO" id="GO:0032977">
    <property type="term" value="F:membrane insertase activity"/>
    <property type="evidence" value="ECO:0007669"/>
    <property type="project" value="InterPro"/>
</dbReference>